<dbReference type="Gene3D" id="3.40.50.300">
    <property type="entry name" value="P-loop containing nucleotide triphosphate hydrolases"/>
    <property type="match status" value="1"/>
</dbReference>
<gene>
    <name evidence="4" type="ORF">EDB81DRAFT_866270</name>
</gene>
<organism evidence="4 5">
    <name type="scientific">Dactylonectria macrodidyma</name>
    <dbReference type="NCBI Taxonomy" id="307937"/>
    <lineage>
        <taxon>Eukaryota</taxon>
        <taxon>Fungi</taxon>
        <taxon>Dikarya</taxon>
        <taxon>Ascomycota</taxon>
        <taxon>Pezizomycotina</taxon>
        <taxon>Sordariomycetes</taxon>
        <taxon>Hypocreomycetidae</taxon>
        <taxon>Hypocreales</taxon>
        <taxon>Nectriaceae</taxon>
        <taxon>Dactylonectria</taxon>
    </lineage>
</organism>
<dbReference type="SMART" id="SM00248">
    <property type="entry name" value="ANK"/>
    <property type="match status" value="4"/>
</dbReference>
<feature type="domain" description="Nephrocystin 3-like N-terminal" evidence="3">
    <location>
        <begin position="39"/>
        <end position="102"/>
    </location>
</feature>
<comment type="caution">
    <text evidence="4">The sequence shown here is derived from an EMBL/GenBank/DDBJ whole genome shotgun (WGS) entry which is preliminary data.</text>
</comment>
<name>A0A9P9FQ82_9HYPO</name>
<dbReference type="OrthoDB" id="194358at2759"/>
<dbReference type="PRINTS" id="PR01415">
    <property type="entry name" value="ANKYRIN"/>
</dbReference>
<keyword evidence="1" id="KW-0677">Repeat</keyword>
<dbReference type="PROSITE" id="PS50088">
    <property type="entry name" value="ANK_REPEAT"/>
    <property type="match status" value="2"/>
</dbReference>
<keyword evidence="2" id="KW-0040">ANK repeat</keyword>
<dbReference type="AlphaFoldDB" id="A0A9P9FQ82"/>
<dbReference type="Proteomes" id="UP000738349">
    <property type="component" value="Unassembled WGS sequence"/>
</dbReference>
<evidence type="ECO:0000256" key="2">
    <source>
        <dbReference type="PROSITE-ProRule" id="PRU00023"/>
    </source>
</evidence>
<evidence type="ECO:0000313" key="4">
    <source>
        <dbReference type="EMBL" id="KAH7166531.1"/>
    </source>
</evidence>
<evidence type="ECO:0000256" key="1">
    <source>
        <dbReference type="ARBA" id="ARBA00022737"/>
    </source>
</evidence>
<dbReference type="SUPFAM" id="SSF48403">
    <property type="entry name" value="Ankyrin repeat"/>
    <property type="match status" value="1"/>
</dbReference>
<dbReference type="InterPro" id="IPR036770">
    <property type="entry name" value="Ankyrin_rpt-contain_sf"/>
</dbReference>
<feature type="repeat" description="ANK" evidence="2">
    <location>
        <begin position="503"/>
        <end position="532"/>
    </location>
</feature>
<evidence type="ECO:0000259" key="3">
    <source>
        <dbReference type="Pfam" id="PF24883"/>
    </source>
</evidence>
<dbReference type="PANTHER" id="PTHR10039:SF5">
    <property type="entry name" value="NACHT DOMAIN-CONTAINING PROTEIN"/>
    <property type="match status" value="1"/>
</dbReference>
<evidence type="ECO:0000313" key="5">
    <source>
        <dbReference type="Proteomes" id="UP000738349"/>
    </source>
</evidence>
<feature type="repeat" description="ANK" evidence="2">
    <location>
        <begin position="467"/>
        <end position="499"/>
    </location>
</feature>
<sequence length="549" mass="61734">MVINQHYSFGPLILHACLKPLSFRNFNACLYDIALAHPHTLLWVKGKPGAGKSTLMKHTLRYCQPAHDSFKGYNIASFFFNARGANLEKTLLGMLRSLMPSLRSNLIILIDALDECQDPDVRDMVGFIEELSIRAVGARGTLKICLFSRHYPTITIKKHQELVVEGIREHQEDIHKYVSEKLNERNEEIEKELFKKASGVFMWVVLVVSMLNTAFDEGKVDAMWKSLNQIPRDLEDLLGNILQLYFAMMSGAETGQLKPWDPSKISAESIRRRITYSSRGLMEIRKVQAYREQGASPETVHFIHESVNDFLLRNRLQELDPALASNPAAISHDRLARCCLSCLMMETLPPPEAERRRTTYWPSHPFLGYASTYALDHAEEAEAETLERIRLYHCCLLSRGLECANSLYMSVAHQHSGLVKALLGRGVNVNGRGAYGTVLQAAIYTDNQDTMALLLEKGADVNGHVGFQATPLQLAASFGRNEMVSTLPKNGADIDARQEITGTALQEASHQGNRAMVRMLLEKGADVNVRSFRGMKLFVLREISLEDFL</sequence>
<dbReference type="PROSITE" id="PS50297">
    <property type="entry name" value="ANK_REP_REGION"/>
    <property type="match status" value="2"/>
</dbReference>
<dbReference type="PANTHER" id="PTHR10039">
    <property type="entry name" value="AMELOGENIN"/>
    <property type="match status" value="1"/>
</dbReference>
<dbReference type="Pfam" id="PF24883">
    <property type="entry name" value="NPHP3_N"/>
    <property type="match status" value="1"/>
</dbReference>
<dbReference type="EMBL" id="JAGMUV010000003">
    <property type="protein sequence ID" value="KAH7166531.1"/>
    <property type="molecule type" value="Genomic_DNA"/>
</dbReference>
<dbReference type="SUPFAM" id="SSF52540">
    <property type="entry name" value="P-loop containing nucleoside triphosphate hydrolases"/>
    <property type="match status" value="1"/>
</dbReference>
<dbReference type="InterPro" id="IPR027417">
    <property type="entry name" value="P-loop_NTPase"/>
</dbReference>
<dbReference type="InterPro" id="IPR056884">
    <property type="entry name" value="NPHP3-like_N"/>
</dbReference>
<protein>
    <recommendedName>
        <fullName evidence="3">Nephrocystin 3-like N-terminal domain-containing protein</fullName>
    </recommendedName>
</protein>
<dbReference type="InterPro" id="IPR002110">
    <property type="entry name" value="Ankyrin_rpt"/>
</dbReference>
<accession>A0A9P9FQ82</accession>
<keyword evidence="5" id="KW-1185">Reference proteome</keyword>
<proteinExistence type="predicted"/>
<dbReference type="Gene3D" id="1.25.40.20">
    <property type="entry name" value="Ankyrin repeat-containing domain"/>
    <property type="match status" value="1"/>
</dbReference>
<reference evidence="4" key="1">
    <citation type="journal article" date="2021" name="Nat. Commun.">
        <title>Genetic determinants of endophytism in the Arabidopsis root mycobiome.</title>
        <authorList>
            <person name="Mesny F."/>
            <person name="Miyauchi S."/>
            <person name="Thiergart T."/>
            <person name="Pickel B."/>
            <person name="Atanasova L."/>
            <person name="Karlsson M."/>
            <person name="Huettel B."/>
            <person name="Barry K.W."/>
            <person name="Haridas S."/>
            <person name="Chen C."/>
            <person name="Bauer D."/>
            <person name="Andreopoulos W."/>
            <person name="Pangilinan J."/>
            <person name="LaButti K."/>
            <person name="Riley R."/>
            <person name="Lipzen A."/>
            <person name="Clum A."/>
            <person name="Drula E."/>
            <person name="Henrissat B."/>
            <person name="Kohler A."/>
            <person name="Grigoriev I.V."/>
            <person name="Martin F.M."/>
            <person name="Hacquard S."/>
        </authorList>
    </citation>
    <scope>NUCLEOTIDE SEQUENCE</scope>
    <source>
        <strain evidence="4">MPI-CAGE-AT-0147</strain>
    </source>
</reference>
<dbReference type="Pfam" id="PF12796">
    <property type="entry name" value="Ank_2"/>
    <property type="match status" value="1"/>
</dbReference>